<evidence type="ECO:0000313" key="2">
    <source>
        <dbReference type="EMBL" id="RLU16441.1"/>
    </source>
</evidence>
<dbReference type="OrthoDB" id="6066069at2759"/>
<evidence type="ECO:0000313" key="3">
    <source>
        <dbReference type="Proteomes" id="UP000053097"/>
    </source>
</evidence>
<accession>A0A026WYM6</accession>
<dbReference type="Proteomes" id="UP000053097">
    <property type="component" value="Unassembled WGS sequence"/>
</dbReference>
<dbReference type="EMBL" id="KK107078">
    <property type="protein sequence ID" value="EZA60244.1"/>
    <property type="molecule type" value="Genomic_DNA"/>
</dbReference>
<gene>
    <name evidence="2" type="ORF">DMN91_010509</name>
    <name evidence="1" type="ORF">X777_13332</name>
</gene>
<evidence type="ECO:0000313" key="1">
    <source>
        <dbReference type="EMBL" id="EZA60244.1"/>
    </source>
</evidence>
<dbReference type="Proteomes" id="UP000279307">
    <property type="component" value="Chromosome 11"/>
</dbReference>
<sequence>MQLCTIAVYVTIVAMILISRVSGTIDVNLSELEYLAARLDPFECRRLIAALHYTTYDLPKNLAAAERKVDEEIPCLRQLLHWNSSPMEGRGKTHTAIIHRLRQLNRNDLADWLGKTTFKQLGKDLDDAIALSFEELAKEETETSTSAFHDRLLIL</sequence>
<dbReference type="OMA" id="RSTHILY"/>
<reference evidence="2 4" key="2">
    <citation type="journal article" date="2018" name="Genome Res.">
        <title>The genomic architecture and molecular evolution of ant odorant receptors.</title>
        <authorList>
            <person name="McKenzie S.K."/>
            <person name="Kronauer D.J.C."/>
        </authorList>
    </citation>
    <scope>NUCLEOTIDE SEQUENCE [LARGE SCALE GENOMIC DNA]</scope>
    <source>
        <strain evidence="2">Clonal line C1</strain>
    </source>
</reference>
<keyword evidence="3" id="KW-1185">Reference proteome</keyword>
<dbReference type="AlphaFoldDB" id="A0A026WYM6"/>
<proteinExistence type="predicted"/>
<organism evidence="1 3">
    <name type="scientific">Ooceraea biroi</name>
    <name type="common">Clonal raider ant</name>
    <name type="synonym">Cerapachys biroi</name>
    <dbReference type="NCBI Taxonomy" id="2015173"/>
    <lineage>
        <taxon>Eukaryota</taxon>
        <taxon>Metazoa</taxon>
        <taxon>Ecdysozoa</taxon>
        <taxon>Arthropoda</taxon>
        <taxon>Hexapoda</taxon>
        <taxon>Insecta</taxon>
        <taxon>Pterygota</taxon>
        <taxon>Neoptera</taxon>
        <taxon>Endopterygota</taxon>
        <taxon>Hymenoptera</taxon>
        <taxon>Apocrita</taxon>
        <taxon>Aculeata</taxon>
        <taxon>Formicoidea</taxon>
        <taxon>Formicidae</taxon>
        <taxon>Dorylinae</taxon>
        <taxon>Ooceraea</taxon>
    </lineage>
</organism>
<protein>
    <recommendedName>
        <fullName evidence="5">Death domain-containing protein</fullName>
    </recommendedName>
</protein>
<reference evidence="2" key="3">
    <citation type="submission" date="2018-07" db="EMBL/GenBank/DDBJ databases">
        <authorList>
            <person name="Mckenzie S.K."/>
            <person name="Kronauer D.J.C."/>
        </authorList>
    </citation>
    <scope>NUCLEOTIDE SEQUENCE</scope>
    <source>
        <strain evidence="2">Clonal line C1</strain>
    </source>
</reference>
<dbReference type="EMBL" id="QOIP01000011">
    <property type="protein sequence ID" value="RLU16441.1"/>
    <property type="molecule type" value="Genomic_DNA"/>
</dbReference>
<evidence type="ECO:0008006" key="5">
    <source>
        <dbReference type="Google" id="ProtNLM"/>
    </source>
</evidence>
<name>A0A026WYM6_OOCBI</name>
<reference evidence="1 3" key="1">
    <citation type="journal article" date="2014" name="Curr. Biol.">
        <title>The genome of the clonal raider ant Cerapachys biroi.</title>
        <authorList>
            <person name="Oxley P.R."/>
            <person name="Ji L."/>
            <person name="Fetter-Pruneda I."/>
            <person name="McKenzie S.K."/>
            <person name="Li C."/>
            <person name="Hu H."/>
            <person name="Zhang G."/>
            <person name="Kronauer D.J."/>
        </authorList>
    </citation>
    <scope>NUCLEOTIDE SEQUENCE [LARGE SCALE GENOMIC DNA]</scope>
</reference>
<evidence type="ECO:0000313" key="4">
    <source>
        <dbReference type="Proteomes" id="UP000279307"/>
    </source>
</evidence>